<evidence type="ECO:0000313" key="5">
    <source>
        <dbReference type="EMBL" id="MFD2262420.1"/>
    </source>
</evidence>
<dbReference type="PROSITE" id="PS51257">
    <property type="entry name" value="PROKAR_LIPOPROTEIN"/>
    <property type="match status" value="1"/>
</dbReference>
<sequence length="151" mass="16550">MRRFVFAAIAVAGLSGCSQNVDVRGNEVELETVEVIRPGVHTRSDIVQLIGSPTVMSTFNDKNWYYISRRTQTTAFFKPETIEQQVVTVSFDEQGVVSDVALAGMESKQEVAHVSRTTPTSGHSLTLLEQLFGNLGRFNSGKPVYQAPGGR</sequence>
<proteinExistence type="predicted"/>
<organism evidence="5 6">
    <name type="scientific">Lacibacterium aquatile</name>
    <dbReference type="NCBI Taxonomy" id="1168082"/>
    <lineage>
        <taxon>Bacteria</taxon>
        <taxon>Pseudomonadati</taxon>
        <taxon>Pseudomonadota</taxon>
        <taxon>Alphaproteobacteria</taxon>
        <taxon>Rhodospirillales</taxon>
        <taxon>Rhodospirillaceae</taxon>
    </lineage>
</organism>
<dbReference type="Gene3D" id="3.30.1450.10">
    <property type="match status" value="1"/>
</dbReference>
<evidence type="ECO:0000259" key="4">
    <source>
        <dbReference type="Pfam" id="PF04355"/>
    </source>
</evidence>
<reference evidence="6" key="1">
    <citation type="journal article" date="2019" name="Int. J. Syst. Evol. Microbiol.">
        <title>The Global Catalogue of Microorganisms (GCM) 10K type strain sequencing project: providing services to taxonomists for standard genome sequencing and annotation.</title>
        <authorList>
            <consortium name="The Broad Institute Genomics Platform"/>
            <consortium name="The Broad Institute Genome Sequencing Center for Infectious Disease"/>
            <person name="Wu L."/>
            <person name="Ma J."/>
        </authorList>
    </citation>
    <scope>NUCLEOTIDE SEQUENCE [LARGE SCALE GENOMIC DNA]</scope>
    <source>
        <strain evidence="6">CGMCC 1.19062</strain>
    </source>
</reference>
<dbReference type="InterPro" id="IPR026592">
    <property type="entry name" value="BamE"/>
</dbReference>
<dbReference type="Proteomes" id="UP001597295">
    <property type="component" value="Unassembled WGS sequence"/>
</dbReference>
<gene>
    <name evidence="5" type="ORF">ACFSM5_05930</name>
</gene>
<dbReference type="InterPro" id="IPR037873">
    <property type="entry name" value="BamE-like"/>
</dbReference>
<dbReference type="InterPro" id="IPR007450">
    <property type="entry name" value="BamE_dom"/>
</dbReference>
<protein>
    <submittedName>
        <fullName evidence="5">Outer membrane protein assembly factor BamE</fullName>
    </submittedName>
</protein>
<evidence type="ECO:0000256" key="2">
    <source>
        <dbReference type="ARBA" id="ARBA00023136"/>
    </source>
</evidence>
<keyword evidence="2" id="KW-0472">Membrane</keyword>
<dbReference type="EMBL" id="JBHUIP010000004">
    <property type="protein sequence ID" value="MFD2262420.1"/>
    <property type="molecule type" value="Genomic_DNA"/>
</dbReference>
<keyword evidence="3" id="KW-0998">Cell outer membrane</keyword>
<feature type="domain" description="Outer membrane protein assembly factor BamE" evidence="4">
    <location>
        <begin position="25"/>
        <end position="99"/>
    </location>
</feature>
<dbReference type="PANTHER" id="PTHR37482:SF1">
    <property type="entry name" value="OUTER MEMBRANE PROTEIN ASSEMBLY FACTOR BAME"/>
    <property type="match status" value="1"/>
</dbReference>
<dbReference type="PANTHER" id="PTHR37482">
    <property type="entry name" value="OUTER MEMBRANE PROTEIN ASSEMBLY FACTOR BAME"/>
    <property type="match status" value="1"/>
</dbReference>
<name>A0ABW5DT08_9PROT</name>
<evidence type="ECO:0000256" key="1">
    <source>
        <dbReference type="ARBA" id="ARBA00022729"/>
    </source>
</evidence>
<accession>A0ABW5DT08</accession>
<evidence type="ECO:0000256" key="3">
    <source>
        <dbReference type="ARBA" id="ARBA00023237"/>
    </source>
</evidence>
<comment type="caution">
    <text evidence="5">The sequence shown here is derived from an EMBL/GenBank/DDBJ whole genome shotgun (WGS) entry which is preliminary data.</text>
</comment>
<dbReference type="Pfam" id="PF04355">
    <property type="entry name" value="BamE"/>
    <property type="match status" value="1"/>
</dbReference>
<keyword evidence="6" id="KW-1185">Reference proteome</keyword>
<evidence type="ECO:0000313" key="6">
    <source>
        <dbReference type="Proteomes" id="UP001597295"/>
    </source>
</evidence>
<dbReference type="RefSeq" id="WP_379875376.1">
    <property type="nucleotide sequence ID" value="NZ_JBHUIP010000004.1"/>
</dbReference>
<keyword evidence="1" id="KW-0732">Signal</keyword>